<dbReference type="EMBL" id="FNID01000003">
    <property type="protein sequence ID" value="SDM69124.1"/>
    <property type="molecule type" value="Genomic_DNA"/>
</dbReference>
<keyword evidence="1" id="KW-0812">Transmembrane</keyword>
<evidence type="ECO:0000256" key="1">
    <source>
        <dbReference type="SAM" id="Phobius"/>
    </source>
</evidence>
<evidence type="ECO:0000313" key="2">
    <source>
        <dbReference type="EMBL" id="SDM69124.1"/>
    </source>
</evidence>
<dbReference type="AlphaFoldDB" id="A0A1G9VAA7"/>
<keyword evidence="1" id="KW-0472">Membrane</keyword>
<feature type="transmembrane region" description="Helical" evidence="1">
    <location>
        <begin position="94"/>
        <end position="121"/>
    </location>
</feature>
<feature type="transmembrane region" description="Helical" evidence="1">
    <location>
        <begin position="201"/>
        <end position="221"/>
    </location>
</feature>
<feature type="transmembrane region" description="Helical" evidence="1">
    <location>
        <begin position="46"/>
        <end position="73"/>
    </location>
</feature>
<feature type="transmembrane region" description="Helical" evidence="1">
    <location>
        <begin position="16"/>
        <end position="40"/>
    </location>
</feature>
<gene>
    <name evidence="2" type="ORF">SAMN05192585_103108</name>
</gene>
<evidence type="ECO:0000313" key="3">
    <source>
        <dbReference type="Proteomes" id="UP000199182"/>
    </source>
</evidence>
<name>A0A1G9VAA7_9FIRM</name>
<feature type="transmembrane region" description="Helical" evidence="1">
    <location>
        <begin position="171"/>
        <end position="189"/>
    </location>
</feature>
<dbReference type="RefSeq" id="WP_092637879.1">
    <property type="nucleotide sequence ID" value="NZ_FNID01000003.1"/>
</dbReference>
<reference evidence="2 3" key="1">
    <citation type="submission" date="2016-10" db="EMBL/GenBank/DDBJ databases">
        <authorList>
            <person name="de Groot N.N."/>
        </authorList>
    </citation>
    <scope>NUCLEOTIDE SEQUENCE [LARGE SCALE GENOMIC DNA]</scope>
    <source>
        <strain evidence="2 3">CGMCC 1.5012</strain>
    </source>
</reference>
<feature type="transmembrane region" description="Helical" evidence="1">
    <location>
        <begin position="141"/>
        <end position="164"/>
    </location>
</feature>
<sequence length="231" mass="24798">MIKDFKKVLSVNRGTVITMLVCLGLMLLGFLAILITGLILPDKQEAATAFIIVPLGGMILNIWVVLFCCLMMYTVGYTGAVGLGMTRKAYLRSSFVLTLAYTVASALISLLSAGVVLLFSFSQTGVITEKMQQKALMIAGLALVLTASFLLFAALGRIFAYVLLRYGAKMMAAPILAVSALFMLLPKGIDLYETIPQSTRLTANLALGAAAVLLIAALTVVGRRLIYRYSI</sequence>
<dbReference type="STRING" id="258515.SAMN05192585_103108"/>
<keyword evidence="3" id="KW-1185">Reference proteome</keyword>
<organism evidence="2 3">
    <name type="scientific">Acetanaerobacterium elongatum</name>
    <dbReference type="NCBI Taxonomy" id="258515"/>
    <lineage>
        <taxon>Bacteria</taxon>
        <taxon>Bacillati</taxon>
        <taxon>Bacillota</taxon>
        <taxon>Clostridia</taxon>
        <taxon>Eubacteriales</taxon>
        <taxon>Oscillospiraceae</taxon>
        <taxon>Acetanaerobacterium</taxon>
    </lineage>
</organism>
<proteinExistence type="predicted"/>
<accession>A0A1G9VAA7</accession>
<keyword evidence="1" id="KW-1133">Transmembrane helix</keyword>
<dbReference type="Proteomes" id="UP000199182">
    <property type="component" value="Unassembled WGS sequence"/>
</dbReference>
<protein>
    <submittedName>
        <fullName evidence="2">Uncharacterized protein</fullName>
    </submittedName>
</protein>